<evidence type="ECO:0000256" key="1">
    <source>
        <dbReference type="SAM" id="SignalP"/>
    </source>
</evidence>
<feature type="signal peptide" evidence="1">
    <location>
        <begin position="1"/>
        <end position="17"/>
    </location>
</feature>
<dbReference type="InParanoid" id="A0A3N4KLU8"/>
<keyword evidence="3" id="KW-1185">Reference proteome</keyword>
<dbReference type="EMBL" id="ML119135">
    <property type="protein sequence ID" value="RPB11534.1"/>
    <property type="molecule type" value="Genomic_DNA"/>
</dbReference>
<keyword evidence="1" id="KW-0732">Signal</keyword>
<dbReference type="OrthoDB" id="10417815at2759"/>
<reference evidence="2 3" key="1">
    <citation type="journal article" date="2018" name="Nat. Ecol. Evol.">
        <title>Pezizomycetes genomes reveal the molecular basis of ectomycorrhizal truffle lifestyle.</title>
        <authorList>
            <person name="Murat C."/>
            <person name="Payen T."/>
            <person name="Noel B."/>
            <person name="Kuo A."/>
            <person name="Morin E."/>
            <person name="Chen J."/>
            <person name="Kohler A."/>
            <person name="Krizsan K."/>
            <person name="Balestrini R."/>
            <person name="Da Silva C."/>
            <person name="Montanini B."/>
            <person name="Hainaut M."/>
            <person name="Levati E."/>
            <person name="Barry K.W."/>
            <person name="Belfiori B."/>
            <person name="Cichocki N."/>
            <person name="Clum A."/>
            <person name="Dockter R.B."/>
            <person name="Fauchery L."/>
            <person name="Guy J."/>
            <person name="Iotti M."/>
            <person name="Le Tacon F."/>
            <person name="Lindquist E.A."/>
            <person name="Lipzen A."/>
            <person name="Malagnac F."/>
            <person name="Mello A."/>
            <person name="Molinier V."/>
            <person name="Miyauchi S."/>
            <person name="Poulain J."/>
            <person name="Riccioni C."/>
            <person name="Rubini A."/>
            <person name="Sitrit Y."/>
            <person name="Splivallo R."/>
            <person name="Traeger S."/>
            <person name="Wang M."/>
            <person name="Zifcakova L."/>
            <person name="Wipf D."/>
            <person name="Zambonelli A."/>
            <person name="Paolocci F."/>
            <person name="Nowrousian M."/>
            <person name="Ottonello S."/>
            <person name="Baldrian P."/>
            <person name="Spatafora J.W."/>
            <person name="Henrissat B."/>
            <person name="Nagy L.G."/>
            <person name="Aury J.M."/>
            <person name="Wincker P."/>
            <person name="Grigoriev I.V."/>
            <person name="Bonfante P."/>
            <person name="Martin F.M."/>
        </authorList>
    </citation>
    <scope>NUCLEOTIDE SEQUENCE [LARGE SCALE GENOMIC DNA]</scope>
    <source>
        <strain evidence="2 3">CCBAS932</strain>
    </source>
</reference>
<dbReference type="AlphaFoldDB" id="A0A3N4KLU8"/>
<feature type="chain" id="PRO_5018060789" evidence="1">
    <location>
        <begin position="18"/>
        <end position="145"/>
    </location>
</feature>
<dbReference type="Proteomes" id="UP000277580">
    <property type="component" value="Unassembled WGS sequence"/>
</dbReference>
<gene>
    <name evidence="2" type="ORF">P167DRAFT_575275</name>
</gene>
<name>A0A3N4KLU8_9PEZI</name>
<protein>
    <submittedName>
        <fullName evidence="2">Uncharacterized protein</fullName>
    </submittedName>
</protein>
<evidence type="ECO:0000313" key="3">
    <source>
        <dbReference type="Proteomes" id="UP000277580"/>
    </source>
</evidence>
<sequence length="145" mass="14628">MKFTLFLLAAAAALTSALPTATITPTATNVCATTCPTVTSTIHPGYRCDAGSTETHGCPVARCAEPTTTITTATTLILPCSTSIITTTGGCTVPQSCVGKFPTTVTVTGGLENGYPCPTTCPILCPLPTITQSYLLGGGCATTAY</sequence>
<organism evidence="2 3">
    <name type="scientific">Morchella conica CCBAS932</name>
    <dbReference type="NCBI Taxonomy" id="1392247"/>
    <lineage>
        <taxon>Eukaryota</taxon>
        <taxon>Fungi</taxon>
        <taxon>Dikarya</taxon>
        <taxon>Ascomycota</taxon>
        <taxon>Pezizomycotina</taxon>
        <taxon>Pezizomycetes</taxon>
        <taxon>Pezizales</taxon>
        <taxon>Morchellaceae</taxon>
        <taxon>Morchella</taxon>
    </lineage>
</organism>
<proteinExistence type="predicted"/>
<accession>A0A3N4KLU8</accession>
<evidence type="ECO:0000313" key="2">
    <source>
        <dbReference type="EMBL" id="RPB11534.1"/>
    </source>
</evidence>